<keyword evidence="2 4" id="KW-0378">Hydrolase</keyword>
<organism evidence="4 5">
    <name type="scientific">Ramlibacter agri</name>
    <dbReference type="NCBI Taxonomy" id="2728837"/>
    <lineage>
        <taxon>Bacteria</taxon>
        <taxon>Pseudomonadati</taxon>
        <taxon>Pseudomonadota</taxon>
        <taxon>Betaproteobacteria</taxon>
        <taxon>Burkholderiales</taxon>
        <taxon>Comamonadaceae</taxon>
        <taxon>Ramlibacter</taxon>
    </lineage>
</organism>
<dbReference type="InterPro" id="IPR050287">
    <property type="entry name" value="MTA/SAH_deaminase"/>
</dbReference>
<feature type="domain" description="Amidohydrolase-related" evidence="3">
    <location>
        <begin position="114"/>
        <end position="472"/>
    </location>
</feature>
<evidence type="ECO:0000313" key="4">
    <source>
        <dbReference type="EMBL" id="NML47155.1"/>
    </source>
</evidence>
<dbReference type="InterPro" id="IPR011059">
    <property type="entry name" value="Metal-dep_hydrolase_composite"/>
</dbReference>
<dbReference type="EMBL" id="JABBFX010000003">
    <property type="protein sequence ID" value="NML47155.1"/>
    <property type="molecule type" value="Genomic_DNA"/>
</dbReference>
<name>A0A848H8Q0_9BURK</name>
<sequence>MCQLCDQGRPQYHFDPMRHSRRNFLKAGAVGTAAAAAGLGLFTERAAAGGGDDPPADSGRYGRRYVIQGGHVMSMDPNVGDFVQADVLVDGKKILAVGPHLPAYGTPIDATGKIVMPGFIDTHHHQFETALRSFLADGLLFNDGKPHGAINYFDYILGKFAPVYRPQDVYVNELFGALSQIDAGVTTVHDISQIHHSPQHSDAAIKGLADSGRRSVLGYFESAGNVPGNQYPADAARIKAQYFASDDQLLSMTMGAEIYLPGYAAAWAVGRQLGLQVVAHIVGSFGMGPTFDALAAANQFGPDNLFIHMTGMSDMSWQKVKDAGANVSLAVPIEMNMRHGMPPILKTLSLGIQPSLSVDVECTLTADMFSQMRGAMALQKAFVNQLALDQNNPPGLPELLTTRDVLRFATMEGARDLRLDRKTGSLTPGKEADIIILDAEAINVAPLNVVPGAVVSLMDRSDVETVIVAGKVRKWKGRLLDVDLRRLRQQLQASRDYVFNAAGIPQNLFRTN</sequence>
<evidence type="ECO:0000256" key="2">
    <source>
        <dbReference type="ARBA" id="ARBA00022801"/>
    </source>
</evidence>
<dbReference type="NCBIfam" id="TIGR01409">
    <property type="entry name" value="TAT_signal_seq"/>
    <property type="match status" value="1"/>
</dbReference>
<proteinExistence type="inferred from homology"/>
<dbReference type="Pfam" id="PF01979">
    <property type="entry name" value="Amidohydro_1"/>
    <property type="match status" value="1"/>
</dbReference>
<dbReference type="SUPFAM" id="SSF51556">
    <property type="entry name" value="Metallo-dependent hydrolases"/>
    <property type="match status" value="1"/>
</dbReference>
<dbReference type="SUPFAM" id="SSF51338">
    <property type="entry name" value="Composite domain of metallo-dependent hydrolases"/>
    <property type="match status" value="1"/>
</dbReference>
<dbReference type="NCBIfam" id="NF006056">
    <property type="entry name" value="PRK08204.1"/>
    <property type="match status" value="1"/>
</dbReference>
<protein>
    <submittedName>
        <fullName evidence="4">Amidohydrolase family protein</fullName>
    </submittedName>
</protein>
<accession>A0A848H8Q0</accession>
<evidence type="ECO:0000313" key="5">
    <source>
        <dbReference type="Proteomes" id="UP000541185"/>
    </source>
</evidence>
<keyword evidence="5" id="KW-1185">Reference proteome</keyword>
<dbReference type="InterPro" id="IPR006680">
    <property type="entry name" value="Amidohydro-rel"/>
</dbReference>
<dbReference type="AlphaFoldDB" id="A0A848H8Q0"/>
<reference evidence="4 5" key="1">
    <citation type="submission" date="2020-04" db="EMBL/GenBank/DDBJ databases">
        <title>Ramlibacter sp. G-1-2-2 isolated from soil.</title>
        <authorList>
            <person name="Dahal R.H."/>
        </authorList>
    </citation>
    <scope>NUCLEOTIDE SEQUENCE [LARGE SCALE GENOMIC DNA]</scope>
    <source>
        <strain evidence="4 5">G-1-2-2</strain>
    </source>
</reference>
<dbReference type="PANTHER" id="PTHR43794">
    <property type="entry name" value="AMINOHYDROLASE SSNA-RELATED"/>
    <property type="match status" value="1"/>
</dbReference>
<dbReference type="InterPro" id="IPR032466">
    <property type="entry name" value="Metal_Hydrolase"/>
</dbReference>
<comment type="caution">
    <text evidence="4">The sequence shown here is derived from an EMBL/GenBank/DDBJ whole genome shotgun (WGS) entry which is preliminary data.</text>
</comment>
<dbReference type="InterPro" id="IPR019546">
    <property type="entry name" value="TAT_signal_bac_arc"/>
</dbReference>
<dbReference type="InterPro" id="IPR006311">
    <property type="entry name" value="TAT_signal"/>
</dbReference>
<evidence type="ECO:0000256" key="1">
    <source>
        <dbReference type="ARBA" id="ARBA00006745"/>
    </source>
</evidence>
<dbReference type="PROSITE" id="PS51318">
    <property type="entry name" value="TAT"/>
    <property type="match status" value="1"/>
</dbReference>
<dbReference type="Proteomes" id="UP000541185">
    <property type="component" value="Unassembled WGS sequence"/>
</dbReference>
<dbReference type="Pfam" id="PF10518">
    <property type="entry name" value="TAT_signal"/>
    <property type="match status" value="1"/>
</dbReference>
<dbReference type="Gene3D" id="3.20.20.140">
    <property type="entry name" value="Metal-dependent hydrolases"/>
    <property type="match status" value="1"/>
</dbReference>
<evidence type="ECO:0000259" key="3">
    <source>
        <dbReference type="Pfam" id="PF01979"/>
    </source>
</evidence>
<dbReference type="PANTHER" id="PTHR43794:SF11">
    <property type="entry name" value="AMIDOHYDROLASE-RELATED DOMAIN-CONTAINING PROTEIN"/>
    <property type="match status" value="1"/>
</dbReference>
<dbReference type="Gene3D" id="2.30.40.10">
    <property type="entry name" value="Urease, subunit C, domain 1"/>
    <property type="match status" value="1"/>
</dbReference>
<gene>
    <name evidence="4" type="ORF">HHL11_25640</name>
</gene>
<dbReference type="GO" id="GO:0016810">
    <property type="term" value="F:hydrolase activity, acting on carbon-nitrogen (but not peptide) bonds"/>
    <property type="evidence" value="ECO:0007669"/>
    <property type="project" value="InterPro"/>
</dbReference>
<comment type="similarity">
    <text evidence="1">Belongs to the metallo-dependent hydrolases superfamily. ATZ/TRZ family.</text>
</comment>